<gene>
    <name evidence="2" type="ORF">PHET_12205</name>
</gene>
<dbReference type="OrthoDB" id="10030313at2759"/>
<name>A0A8J4WDG6_9TREM</name>
<accession>A0A8J4WDG6</accession>
<proteinExistence type="predicted"/>
<dbReference type="Gene3D" id="3.40.50.10260">
    <property type="entry name" value="YjeF N-terminal domain"/>
    <property type="match status" value="1"/>
</dbReference>
<protein>
    <submittedName>
        <fullName evidence="2">Uncharacterized protein</fullName>
    </submittedName>
</protein>
<comment type="caution">
    <text evidence="2">The sequence shown here is derived from an EMBL/GenBank/DDBJ whole genome shotgun (WGS) entry which is preliminary data.</text>
</comment>
<dbReference type="Proteomes" id="UP000748531">
    <property type="component" value="Unassembled WGS sequence"/>
</dbReference>
<keyword evidence="3" id="KW-1185">Reference proteome</keyword>
<dbReference type="InterPro" id="IPR036652">
    <property type="entry name" value="YjeF_N_dom_sf"/>
</dbReference>
<feature type="compositionally biased region" description="Acidic residues" evidence="1">
    <location>
        <begin position="101"/>
        <end position="129"/>
    </location>
</feature>
<sequence>MSLHCFSKSHRVFPVHSHSINQRPPARVLVLPDGPNLSGAFAVTLARLLATRGACVLLVAPRPTVQLDQVPDLQDGSLGSVYRTELDLATQLAPRPNPYGLEEDGQFGSQDAEEESADDEDEGVDDDETTTTGSEFVDLCNITSHSDVDSDLASRLTPDRLSSVTHDTLDYSPLNRMWISRMPGVKLLRRTTS</sequence>
<evidence type="ECO:0000256" key="1">
    <source>
        <dbReference type="SAM" id="MobiDB-lite"/>
    </source>
</evidence>
<dbReference type="EMBL" id="LUCH01013166">
    <property type="protein sequence ID" value="KAF5395438.1"/>
    <property type="molecule type" value="Genomic_DNA"/>
</dbReference>
<evidence type="ECO:0000313" key="3">
    <source>
        <dbReference type="Proteomes" id="UP000748531"/>
    </source>
</evidence>
<organism evidence="2 3">
    <name type="scientific">Paragonimus heterotremus</name>
    <dbReference type="NCBI Taxonomy" id="100268"/>
    <lineage>
        <taxon>Eukaryota</taxon>
        <taxon>Metazoa</taxon>
        <taxon>Spiralia</taxon>
        <taxon>Lophotrochozoa</taxon>
        <taxon>Platyhelminthes</taxon>
        <taxon>Trematoda</taxon>
        <taxon>Digenea</taxon>
        <taxon>Plagiorchiida</taxon>
        <taxon>Troglotremata</taxon>
        <taxon>Troglotrematidae</taxon>
        <taxon>Paragonimus</taxon>
    </lineage>
</organism>
<dbReference type="AlphaFoldDB" id="A0A8J4WDG6"/>
<feature type="region of interest" description="Disordered" evidence="1">
    <location>
        <begin position="92"/>
        <end position="138"/>
    </location>
</feature>
<reference evidence="2" key="1">
    <citation type="submission" date="2019-05" db="EMBL/GenBank/DDBJ databases">
        <title>Annotation for the trematode Paragonimus heterotremus.</title>
        <authorList>
            <person name="Choi Y.-J."/>
        </authorList>
    </citation>
    <scope>NUCLEOTIDE SEQUENCE</scope>
    <source>
        <strain evidence="2">LC</strain>
    </source>
</reference>
<evidence type="ECO:0000313" key="2">
    <source>
        <dbReference type="EMBL" id="KAF5395438.1"/>
    </source>
</evidence>